<dbReference type="Gene3D" id="3.30.43.10">
    <property type="entry name" value="Uridine Diphospho-n-acetylenolpyruvylglucosamine Reductase, domain 2"/>
    <property type="match status" value="1"/>
</dbReference>
<evidence type="ECO:0000256" key="2">
    <source>
        <dbReference type="ARBA" id="ARBA00023002"/>
    </source>
</evidence>
<keyword evidence="2" id="KW-0560">Oxidoreductase</keyword>
<dbReference type="SUPFAM" id="SSF56176">
    <property type="entry name" value="FAD-binding/transporter-associated domain-like"/>
    <property type="match status" value="1"/>
</dbReference>
<dbReference type="PANTHER" id="PTHR43762:SF1">
    <property type="entry name" value="D-ARABINONO-1,4-LACTONE OXIDASE"/>
    <property type="match status" value="1"/>
</dbReference>
<dbReference type="AlphaFoldDB" id="A0AAX2DFV8"/>
<evidence type="ECO:0000259" key="3">
    <source>
        <dbReference type="PROSITE" id="PS51387"/>
    </source>
</evidence>
<dbReference type="Gene3D" id="3.30.465.10">
    <property type="match status" value="1"/>
</dbReference>
<name>A0AAX2DFV8_9PSED</name>
<dbReference type="EMBL" id="LT629790">
    <property type="protein sequence ID" value="SDU67999.1"/>
    <property type="molecule type" value="Genomic_DNA"/>
</dbReference>
<sequence>MDYSRRQWLQRAGVVAAFTALGGQGALADLMRAPRLIPWRNWSGAQSCLPAARLAPKDLDELVQVVTRAEGRIRPVGSGHSFSALVPTDGTLLSLSFFSGLLDHDAASLQAEFGGGTPMSRMGPVLKAIGQALPNMADVDYQTLAGAIATSTHGTGKAFGSYASQVVGLQLVTAGGEVLDCDANRHPEVFKAGRVSLGALGLVTRVRLQNRAAYRLRERQWVAKTEELLEDVEANTRDNQHWEMQVVTHSDYALSITLNETTDPATPPISPEEEGGNEFVTLIEKLDKYGSDFPAIRRSLLNSLRLVADFDDRVGDSHDIYANARTVRFNEMEYSVPAEHGPACLREILALIRDKDLRTWFPIEYRYVKADDIPLSMFEGRDSCSISVHQHYQMDHHNFFAAIEPIFWKYQGRPHWGKLHSLNARALQALYPRWNEFTQVRQALDPAGKFLNGHLSTILGVS</sequence>
<dbReference type="InterPro" id="IPR016167">
    <property type="entry name" value="FAD-bd_PCMH_sub1"/>
</dbReference>
<dbReference type="InterPro" id="IPR006094">
    <property type="entry name" value="Oxid_FAD_bind_N"/>
</dbReference>
<dbReference type="Pfam" id="PF01565">
    <property type="entry name" value="FAD_binding_4"/>
    <property type="match status" value="1"/>
</dbReference>
<evidence type="ECO:0000256" key="1">
    <source>
        <dbReference type="ARBA" id="ARBA00022827"/>
    </source>
</evidence>
<evidence type="ECO:0000313" key="5">
    <source>
        <dbReference type="Proteomes" id="UP000183772"/>
    </source>
</evidence>
<dbReference type="InterPro" id="IPR010031">
    <property type="entry name" value="FAD_lactone_oxidase-like"/>
</dbReference>
<accession>A0AAX2DFV8</accession>
<dbReference type="GO" id="GO:0016020">
    <property type="term" value="C:membrane"/>
    <property type="evidence" value="ECO:0007669"/>
    <property type="project" value="InterPro"/>
</dbReference>
<dbReference type="GO" id="GO:0003885">
    <property type="term" value="F:D-arabinono-1,4-lactone oxidase activity"/>
    <property type="evidence" value="ECO:0007669"/>
    <property type="project" value="InterPro"/>
</dbReference>
<organism evidence="4 5">
    <name type="scientific">Pseudomonas mediterranea</name>
    <dbReference type="NCBI Taxonomy" id="183795"/>
    <lineage>
        <taxon>Bacteria</taxon>
        <taxon>Pseudomonadati</taxon>
        <taxon>Pseudomonadota</taxon>
        <taxon>Gammaproteobacteria</taxon>
        <taxon>Pseudomonadales</taxon>
        <taxon>Pseudomonadaceae</taxon>
        <taxon>Pseudomonas</taxon>
    </lineage>
</organism>
<feature type="domain" description="FAD-binding PCMH-type" evidence="3">
    <location>
        <begin position="46"/>
        <end position="213"/>
    </location>
</feature>
<keyword evidence="1" id="KW-0274">FAD</keyword>
<dbReference type="Gene3D" id="1.10.45.10">
    <property type="entry name" value="Vanillyl-alcohol Oxidase, Chain A, domain 4"/>
    <property type="match status" value="1"/>
</dbReference>
<dbReference type="NCBIfam" id="TIGR01679">
    <property type="entry name" value="bact_FAD_ox"/>
    <property type="match status" value="1"/>
</dbReference>
<dbReference type="GO" id="GO:0071949">
    <property type="term" value="F:FAD binding"/>
    <property type="evidence" value="ECO:0007669"/>
    <property type="project" value="InterPro"/>
</dbReference>
<evidence type="ECO:0000313" key="4">
    <source>
        <dbReference type="EMBL" id="SDU67999.1"/>
    </source>
</evidence>
<dbReference type="PROSITE" id="PS51387">
    <property type="entry name" value="FAD_PCMH"/>
    <property type="match status" value="1"/>
</dbReference>
<dbReference type="PROSITE" id="PS51318">
    <property type="entry name" value="TAT"/>
    <property type="match status" value="1"/>
</dbReference>
<dbReference type="InterPro" id="IPR007173">
    <property type="entry name" value="ALO_C"/>
</dbReference>
<keyword evidence="5" id="KW-1185">Reference proteome</keyword>
<gene>
    <name evidence="4" type="ORF">SAMN05216476_4262</name>
</gene>
<dbReference type="InterPro" id="IPR016171">
    <property type="entry name" value="Vanillyl_alc_oxidase_C-sub2"/>
</dbReference>
<dbReference type="PIRSF" id="PIRSF000136">
    <property type="entry name" value="LGO_GLO"/>
    <property type="match status" value="1"/>
</dbReference>
<dbReference type="Pfam" id="PF04030">
    <property type="entry name" value="ALO"/>
    <property type="match status" value="1"/>
</dbReference>
<dbReference type="Proteomes" id="UP000183772">
    <property type="component" value="Chromosome I"/>
</dbReference>
<proteinExistence type="predicted"/>
<dbReference type="InterPro" id="IPR036318">
    <property type="entry name" value="FAD-bd_PCMH-like_sf"/>
</dbReference>
<dbReference type="InterPro" id="IPR016166">
    <property type="entry name" value="FAD-bd_PCMH"/>
</dbReference>
<reference evidence="4 5" key="1">
    <citation type="submission" date="2016-10" db="EMBL/GenBank/DDBJ databases">
        <authorList>
            <person name="Varghese N."/>
            <person name="Submissions S."/>
        </authorList>
    </citation>
    <scope>NUCLEOTIDE SEQUENCE [LARGE SCALE GENOMIC DNA]</scope>
    <source>
        <strain evidence="4 5">DSM 16733</strain>
    </source>
</reference>
<dbReference type="Gene3D" id="3.30.70.2520">
    <property type="match status" value="1"/>
</dbReference>
<dbReference type="PANTHER" id="PTHR43762">
    <property type="entry name" value="L-GULONOLACTONE OXIDASE"/>
    <property type="match status" value="1"/>
</dbReference>
<dbReference type="InterPro" id="IPR006311">
    <property type="entry name" value="TAT_signal"/>
</dbReference>
<dbReference type="InterPro" id="IPR016169">
    <property type="entry name" value="FAD-bd_PCMH_sub2"/>
</dbReference>
<protein>
    <submittedName>
        <fullName evidence="4">FAD-linked oxidoreductase</fullName>
    </submittedName>
</protein>
<keyword evidence="1" id="KW-0285">Flavoprotein</keyword>
<dbReference type="FunFam" id="3.30.70.2520:FF:000002">
    <property type="entry name" value="FAD-linked oxidoreductase"/>
    <property type="match status" value="1"/>
</dbReference>